<dbReference type="InterPro" id="IPR002575">
    <property type="entry name" value="Aminoglycoside_PTrfase"/>
</dbReference>
<organism evidence="2 3">
    <name type="scientific">Rhizobium rhizogenes (strain K84 / ATCC BAA-868)</name>
    <name type="common">Agrobacterium radiobacter</name>
    <dbReference type="NCBI Taxonomy" id="311403"/>
    <lineage>
        <taxon>Bacteria</taxon>
        <taxon>Pseudomonadati</taxon>
        <taxon>Pseudomonadota</taxon>
        <taxon>Alphaproteobacteria</taxon>
        <taxon>Hyphomicrobiales</taxon>
        <taxon>Rhizobiaceae</taxon>
        <taxon>Rhizobium/Agrobacterium group</taxon>
        <taxon>Rhizobium</taxon>
    </lineage>
</organism>
<gene>
    <name evidence="2" type="ordered locus">Arad_2177</name>
</gene>
<dbReference type="SUPFAM" id="SSF56112">
    <property type="entry name" value="Protein kinase-like (PK-like)"/>
    <property type="match status" value="1"/>
</dbReference>
<proteinExistence type="predicted"/>
<dbReference type="AlphaFoldDB" id="B9JEK8"/>
<dbReference type="Pfam" id="PF01636">
    <property type="entry name" value="APH"/>
    <property type="match status" value="1"/>
</dbReference>
<protein>
    <recommendedName>
        <fullName evidence="1">Aminoglycoside phosphotransferase domain-containing protein</fullName>
    </recommendedName>
</protein>
<dbReference type="Gene3D" id="3.90.1200.10">
    <property type="match status" value="1"/>
</dbReference>
<dbReference type="eggNOG" id="COG3173">
    <property type="taxonomic scope" value="Bacteria"/>
</dbReference>
<reference evidence="2 3" key="1">
    <citation type="journal article" date="2009" name="J. Bacteriol.">
        <title>Genome sequences of three Agrobacterium biovars help elucidate the evolution of multichromosome genomes in bacteria.</title>
        <authorList>
            <person name="Slater S.C."/>
            <person name="Goldman B.S."/>
            <person name="Goodner B."/>
            <person name="Setubal J.C."/>
            <person name="Farrand S.K."/>
            <person name="Nester E.W."/>
            <person name="Burr T.J."/>
            <person name="Banta L."/>
            <person name="Dickerman A.W."/>
            <person name="Paulsen I."/>
            <person name="Otten L."/>
            <person name="Suen G."/>
            <person name="Welch R."/>
            <person name="Almeida N.F."/>
            <person name="Arnold F."/>
            <person name="Burton O.T."/>
            <person name="Du Z."/>
            <person name="Ewing A."/>
            <person name="Godsy E."/>
            <person name="Heisel S."/>
            <person name="Houmiel K.L."/>
            <person name="Jhaveri J."/>
            <person name="Lu J."/>
            <person name="Miller N.M."/>
            <person name="Norton S."/>
            <person name="Chen Q."/>
            <person name="Phoolcharoen W."/>
            <person name="Ohlin V."/>
            <person name="Ondrusek D."/>
            <person name="Pride N."/>
            <person name="Stricklin S.L."/>
            <person name="Sun J."/>
            <person name="Wheeler C."/>
            <person name="Wilson L."/>
            <person name="Zhu H."/>
            <person name="Wood D.W."/>
        </authorList>
    </citation>
    <scope>NUCLEOTIDE SEQUENCE [LARGE SCALE GENOMIC DNA]</scope>
    <source>
        <strain evidence="3">K84 / ATCC BAA-868</strain>
    </source>
</reference>
<dbReference type="KEGG" id="ara:Arad_2177"/>
<feature type="domain" description="Aminoglycoside phosphotransferase" evidence="1">
    <location>
        <begin position="63"/>
        <end position="300"/>
    </location>
</feature>
<dbReference type="HOGENOM" id="CLU_782199_0_0_5"/>
<evidence type="ECO:0000313" key="2">
    <source>
        <dbReference type="EMBL" id="ACM26429.1"/>
    </source>
</evidence>
<sequence length="354" mass="38325">MCPPPETSSSGITPNAHCVRRRLSCRCISRPRMEWETPMRQAPDAQLAAAIASKAIGCAPAAVRRFTTGARHYVFDLQFAERSPAVVRIGDPSARVEMAGAVYLSHLLRPGGVPLPAILAQDLDAEFPWLLLERFPGSDLGSVISDLTEEKLDKIASSVAHAQAIAGRTASAGRYGYAARPEHAPNDAWSQVLLANLARSRERIGSAGLFDVGLVDAVRHEVTARRGEIDRIEATPFLHDTTTKNVIVTREGAFSGIVDVDDLGFGDPRYPAALTLAALMAYGGPVSYVSAWLRHAGQADDWLFRLYTTVLLLDLMGEHGNVFNGNETRSAPAVRATMLLALEYNLDLACRVQP</sequence>
<dbReference type="EMBL" id="CP000628">
    <property type="protein sequence ID" value="ACM26429.1"/>
    <property type="molecule type" value="Genomic_DNA"/>
</dbReference>
<dbReference type="Proteomes" id="UP000001600">
    <property type="component" value="Chromosome 1"/>
</dbReference>
<accession>B9JEK8</accession>
<dbReference type="InterPro" id="IPR051678">
    <property type="entry name" value="AGP_Transferase"/>
</dbReference>
<dbReference type="InterPro" id="IPR011009">
    <property type="entry name" value="Kinase-like_dom_sf"/>
</dbReference>
<evidence type="ECO:0000313" key="3">
    <source>
        <dbReference type="Proteomes" id="UP000001600"/>
    </source>
</evidence>
<name>B9JEK8_RHIR8</name>
<evidence type="ECO:0000259" key="1">
    <source>
        <dbReference type="Pfam" id="PF01636"/>
    </source>
</evidence>
<dbReference type="PANTHER" id="PTHR21310">
    <property type="entry name" value="AMINOGLYCOSIDE PHOSPHOTRANSFERASE-RELATED-RELATED"/>
    <property type="match status" value="1"/>
</dbReference>